<dbReference type="PANTHER" id="PTHR16222">
    <property type="entry name" value="ADP-RIBOSYLGLYCOHYDROLASE"/>
    <property type="match status" value="1"/>
</dbReference>
<dbReference type="GO" id="GO:0016787">
    <property type="term" value="F:hydrolase activity"/>
    <property type="evidence" value="ECO:0007669"/>
    <property type="project" value="UniProtKB-KW"/>
</dbReference>
<evidence type="ECO:0000313" key="3">
    <source>
        <dbReference type="Proteomes" id="UP001165143"/>
    </source>
</evidence>
<feature type="binding site" evidence="1">
    <location>
        <position position="299"/>
    </location>
    <ligand>
        <name>Mg(2+)</name>
        <dbReference type="ChEBI" id="CHEBI:18420"/>
        <label>1</label>
    </ligand>
</feature>
<dbReference type="GO" id="GO:0046872">
    <property type="term" value="F:metal ion binding"/>
    <property type="evidence" value="ECO:0007669"/>
    <property type="project" value="UniProtKB-KW"/>
</dbReference>
<accession>A0A9W6UPM9</accession>
<feature type="binding site" evidence="1">
    <location>
        <position position="58"/>
    </location>
    <ligand>
        <name>Mg(2+)</name>
        <dbReference type="ChEBI" id="CHEBI:18420"/>
        <label>1</label>
    </ligand>
</feature>
<feature type="binding site" evidence="1">
    <location>
        <position position="298"/>
    </location>
    <ligand>
        <name>Mg(2+)</name>
        <dbReference type="ChEBI" id="CHEBI:18420"/>
        <label>1</label>
    </ligand>
</feature>
<feature type="binding site" evidence="1">
    <location>
        <position position="296"/>
    </location>
    <ligand>
        <name>Mg(2+)</name>
        <dbReference type="ChEBI" id="CHEBI:18420"/>
        <label>1</label>
    </ligand>
</feature>
<keyword evidence="2" id="KW-0378">Hydrolase</keyword>
<dbReference type="Pfam" id="PF03747">
    <property type="entry name" value="ADP_ribosyl_GH"/>
    <property type="match status" value="1"/>
</dbReference>
<keyword evidence="1" id="KW-0460">Magnesium</keyword>
<dbReference type="OrthoDB" id="9798107at2"/>
<dbReference type="Proteomes" id="UP001165143">
    <property type="component" value="Unassembled WGS sequence"/>
</dbReference>
<evidence type="ECO:0000313" key="2">
    <source>
        <dbReference type="EMBL" id="GLW57671.1"/>
    </source>
</evidence>
<sequence>MTATPATARQAARDALEGLALGDAFGERWFKLFRTPAEAFEQIRTRRTPEEAPWYWTDDTATALCVYRALLDYDGIGRDGIGRDGIGRDGIGRTRLAAMFGATFLADPGRGYGRGMKRLLPVLAEHPQRWKDEAVTLFDGQGSLGNGAAMRVAPLGAWFAADLDEAAEQAVHSAEVTHAHPEGIAGAVAVALAAALAARGRTDAGGRPGGRPGNAPAGAELLREVAARTPGGAIREGVTAAADLPAATEPWRAADLLGSGQRVRASDTVPFALWSAAHHLDSLTDALWTTAEGLGDVDTTCAITGGVVAARTGLSGVPAAWRERREELPGWVAHPGVPGE</sequence>
<comment type="cofactor">
    <cofactor evidence="1">
        <name>Mg(2+)</name>
        <dbReference type="ChEBI" id="CHEBI:18420"/>
    </cofactor>
    <text evidence="1">Binds 2 magnesium ions per subunit.</text>
</comment>
<evidence type="ECO:0000256" key="1">
    <source>
        <dbReference type="PIRSR" id="PIRSR605502-1"/>
    </source>
</evidence>
<dbReference type="EMBL" id="BSRX01000041">
    <property type="protein sequence ID" value="GLW57671.1"/>
    <property type="molecule type" value="Genomic_DNA"/>
</dbReference>
<feature type="binding site" evidence="1">
    <location>
        <position position="57"/>
    </location>
    <ligand>
        <name>Mg(2+)</name>
        <dbReference type="ChEBI" id="CHEBI:18420"/>
        <label>1</label>
    </ligand>
</feature>
<feature type="binding site" evidence="1">
    <location>
        <position position="59"/>
    </location>
    <ligand>
        <name>Mg(2+)</name>
        <dbReference type="ChEBI" id="CHEBI:18420"/>
        <label>1</label>
    </ligand>
</feature>
<dbReference type="RefSeq" id="WP_033253149.1">
    <property type="nucleotide sequence ID" value="NZ_BSRX01000041.1"/>
</dbReference>
<dbReference type="PANTHER" id="PTHR16222:SF12">
    <property type="entry name" value="ADP-RIBOSYLGLYCOHYDROLASE-RELATED"/>
    <property type="match status" value="1"/>
</dbReference>
<dbReference type="SUPFAM" id="SSF101478">
    <property type="entry name" value="ADP-ribosylglycohydrolase"/>
    <property type="match status" value="1"/>
</dbReference>
<dbReference type="AlphaFoldDB" id="A0A9W6UPM9"/>
<name>A0A9W6UPM9_9ACTN</name>
<gene>
    <name evidence="2" type="ORF">Kpho01_56820</name>
</gene>
<proteinExistence type="predicted"/>
<keyword evidence="1" id="KW-0479">Metal-binding</keyword>
<protein>
    <submittedName>
        <fullName evidence="2">Hydrolase</fullName>
    </submittedName>
</protein>
<dbReference type="InterPro" id="IPR036705">
    <property type="entry name" value="Ribosyl_crysJ1_sf"/>
</dbReference>
<dbReference type="Gene3D" id="1.10.4080.10">
    <property type="entry name" value="ADP-ribosylation/Crystallin J1"/>
    <property type="match status" value="1"/>
</dbReference>
<comment type="caution">
    <text evidence="2">The sequence shown here is derived from an EMBL/GenBank/DDBJ whole genome shotgun (WGS) entry which is preliminary data.</text>
</comment>
<dbReference type="InterPro" id="IPR050792">
    <property type="entry name" value="ADP-ribosylglycohydrolase"/>
</dbReference>
<reference evidence="2" key="1">
    <citation type="submission" date="2023-02" db="EMBL/GenBank/DDBJ databases">
        <title>Kitasatospora phosalacinea NBRC 14362.</title>
        <authorList>
            <person name="Ichikawa N."/>
            <person name="Sato H."/>
            <person name="Tonouchi N."/>
        </authorList>
    </citation>
    <scope>NUCLEOTIDE SEQUENCE</scope>
    <source>
        <strain evidence="2">NBRC 14362</strain>
    </source>
</reference>
<organism evidence="2 3">
    <name type="scientific">Kitasatospora phosalacinea</name>
    <dbReference type="NCBI Taxonomy" id="2065"/>
    <lineage>
        <taxon>Bacteria</taxon>
        <taxon>Bacillati</taxon>
        <taxon>Actinomycetota</taxon>
        <taxon>Actinomycetes</taxon>
        <taxon>Kitasatosporales</taxon>
        <taxon>Streptomycetaceae</taxon>
        <taxon>Kitasatospora</taxon>
    </lineage>
</organism>
<dbReference type="InterPro" id="IPR005502">
    <property type="entry name" value="Ribosyl_crysJ1"/>
</dbReference>